<dbReference type="Proteomes" id="UP000018817">
    <property type="component" value="Unassembled WGS sequence"/>
</dbReference>
<protein>
    <recommendedName>
        <fullName evidence="4">CCHC-type domain-containing protein</fullName>
    </recommendedName>
</protein>
<reference evidence="2 3" key="2">
    <citation type="submission" date="2013-11" db="EMBL/GenBank/DDBJ databases">
        <title>The Genome Sequence of Phytophthora parasitica INRA-310.</title>
        <authorList>
            <consortium name="The Broad Institute Genomics Platform"/>
            <person name="Russ C."/>
            <person name="Tyler B."/>
            <person name="Panabieres F."/>
            <person name="Shan W."/>
            <person name="Tripathy S."/>
            <person name="Grunwald N."/>
            <person name="Machado M."/>
            <person name="Johnson C.S."/>
            <person name="Arredondo F."/>
            <person name="Hong C."/>
            <person name="Coffey M."/>
            <person name="Young S.K."/>
            <person name="Zeng Q."/>
            <person name="Gargeya S."/>
            <person name="Fitzgerald M."/>
            <person name="Abouelleil A."/>
            <person name="Alvarado L."/>
            <person name="Chapman S.B."/>
            <person name="Gainer-Dewar J."/>
            <person name="Goldberg J."/>
            <person name="Griggs A."/>
            <person name="Gujja S."/>
            <person name="Hansen M."/>
            <person name="Howarth C."/>
            <person name="Imamovic A."/>
            <person name="Ireland A."/>
            <person name="Larimer J."/>
            <person name="McCowan C."/>
            <person name="Murphy C."/>
            <person name="Pearson M."/>
            <person name="Poon T.W."/>
            <person name="Priest M."/>
            <person name="Roberts A."/>
            <person name="Saif S."/>
            <person name="Shea T."/>
            <person name="Sykes S."/>
            <person name="Wortman J."/>
            <person name="Nusbaum C."/>
            <person name="Birren B."/>
        </authorList>
    </citation>
    <scope>NUCLEOTIDE SEQUENCE [LARGE SCALE GENOMIC DNA]</scope>
    <source>
        <strain evidence="2 3">INRA-310</strain>
    </source>
</reference>
<dbReference type="STRING" id="761204.W2PR65"/>
<dbReference type="RefSeq" id="XP_008911695.1">
    <property type="nucleotide sequence ID" value="XM_008913447.1"/>
</dbReference>
<dbReference type="VEuPathDB" id="FungiDB:PPTG_16122"/>
<feature type="region of interest" description="Disordered" evidence="1">
    <location>
        <begin position="1"/>
        <end position="68"/>
    </location>
</feature>
<sequence>MRFEAHIAVHAPPKSSTNFPPSSTSTGPEKKGPRGTGGGKATSSEAKLATVSYKAKPPASSKTEKPDKKCFKCGDPTHGVFQCPNIASLLEAKEIYEKSAEKKAMKPVLVATSGETTQESSASIPCLVMGAVETLITPDSASVSLVTMKLINDLKSAEGEVEMQPLAKPSGVTGVKDKPVPVRSKVKLDLRFTTPGGPLILRNVICWVTEDSLPAGVGDLLLSHYIMERLGYSSKKLIAAAQSLQEVWDMGDVEDDCELGLSSVFAYSGVPSAIEPTVEEIQLHDDEDHACFPSFDGAARSEHDEVAAVLEEKLAEVKEAGASREYVEQLRVVLVKFKDVFRLQIGRDPPVDMPAMKITLKPGAVPELSE</sequence>
<dbReference type="EMBL" id="KI669613">
    <property type="protein sequence ID" value="ETN03151.1"/>
    <property type="molecule type" value="Genomic_DNA"/>
</dbReference>
<dbReference type="OMA" id="SHYIMER"/>
<name>W2PR65_PHYN3</name>
<feature type="compositionally biased region" description="Low complexity" evidence="1">
    <location>
        <begin position="12"/>
        <end position="27"/>
    </location>
</feature>
<dbReference type="OrthoDB" id="125255at2759"/>
<evidence type="ECO:0000313" key="2">
    <source>
        <dbReference type="EMBL" id="ETN03151.1"/>
    </source>
</evidence>
<evidence type="ECO:0008006" key="4">
    <source>
        <dbReference type="Google" id="ProtNLM"/>
    </source>
</evidence>
<organism evidence="2 3">
    <name type="scientific">Phytophthora nicotianae (strain INRA-310)</name>
    <name type="common">Phytophthora parasitica</name>
    <dbReference type="NCBI Taxonomy" id="761204"/>
    <lineage>
        <taxon>Eukaryota</taxon>
        <taxon>Sar</taxon>
        <taxon>Stramenopiles</taxon>
        <taxon>Oomycota</taxon>
        <taxon>Peronosporomycetes</taxon>
        <taxon>Peronosporales</taxon>
        <taxon>Peronosporaceae</taxon>
        <taxon>Phytophthora</taxon>
    </lineage>
</organism>
<evidence type="ECO:0000313" key="3">
    <source>
        <dbReference type="Proteomes" id="UP000018817"/>
    </source>
</evidence>
<proteinExistence type="predicted"/>
<evidence type="ECO:0000256" key="1">
    <source>
        <dbReference type="SAM" id="MobiDB-lite"/>
    </source>
</evidence>
<dbReference type="GeneID" id="20185224"/>
<reference evidence="3" key="1">
    <citation type="submission" date="2011-12" db="EMBL/GenBank/DDBJ databases">
        <authorList>
            <consortium name="The Broad Institute Genome Sequencing Platform"/>
            <person name="Russ C."/>
            <person name="Tyler B."/>
            <person name="Panabieres F."/>
            <person name="Shan W."/>
            <person name="Tripathy S."/>
            <person name="Grunwald N."/>
            <person name="Machado M."/>
            <person name="Young S.K."/>
            <person name="Zeng Q."/>
            <person name="Gargeya S."/>
            <person name="Fitzgerald M."/>
            <person name="Haas B."/>
            <person name="Abouelleil A."/>
            <person name="Alvarado L."/>
            <person name="Arachchi H.M."/>
            <person name="Berlin A."/>
            <person name="Chapman S.B."/>
            <person name="Gearin G."/>
            <person name="Goldberg J."/>
            <person name="Griggs A."/>
            <person name="Gujja S."/>
            <person name="Hansen M."/>
            <person name="Heiman D."/>
            <person name="Howarth C."/>
            <person name="Larimer J."/>
            <person name="Lui A."/>
            <person name="MacDonald P.J.P."/>
            <person name="McCowen C."/>
            <person name="Montmayeur A."/>
            <person name="Murphy C."/>
            <person name="Neiman D."/>
            <person name="Pearson M."/>
            <person name="Priest M."/>
            <person name="Roberts A."/>
            <person name="Saif S."/>
            <person name="Shea T."/>
            <person name="Sisk P."/>
            <person name="Stolte C."/>
            <person name="Sykes S."/>
            <person name="Wortman J."/>
            <person name="Nusbaum C."/>
            <person name="Birren B."/>
        </authorList>
    </citation>
    <scope>NUCLEOTIDE SEQUENCE [LARGE SCALE GENOMIC DNA]</scope>
    <source>
        <strain evidence="3">INRA-310</strain>
    </source>
</reference>
<accession>W2PR65</accession>
<gene>
    <name evidence="2" type="ORF">PPTG_16122</name>
</gene>
<dbReference type="AlphaFoldDB" id="W2PR65"/>